<dbReference type="AlphaFoldDB" id="A0A1I3MD49"/>
<evidence type="ECO:0000256" key="6">
    <source>
        <dbReference type="SAM" id="Phobius"/>
    </source>
</evidence>
<dbReference type="EMBL" id="FOQH01000011">
    <property type="protein sequence ID" value="SFI94911.1"/>
    <property type="molecule type" value="Genomic_DNA"/>
</dbReference>
<dbReference type="PIRSF" id="PIRSF031802">
    <property type="entry name" value="UCP031802"/>
    <property type="match status" value="1"/>
</dbReference>
<protein>
    <submittedName>
        <fullName evidence="8">HemY protein</fullName>
    </submittedName>
</protein>
<evidence type="ECO:0000313" key="9">
    <source>
        <dbReference type="Proteomes" id="UP000199377"/>
    </source>
</evidence>
<evidence type="ECO:0000256" key="5">
    <source>
        <dbReference type="SAM" id="MobiDB-lite"/>
    </source>
</evidence>
<evidence type="ECO:0000259" key="7">
    <source>
        <dbReference type="Pfam" id="PF07219"/>
    </source>
</evidence>
<keyword evidence="9" id="KW-1185">Reference proteome</keyword>
<feature type="transmembrane region" description="Helical" evidence="6">
    <location>
        <begin position="45"/>
        <end position="66"/>
    </location>
</feature>
<comment type="subcellular location">
    <subcellularLocation>
        <location evidence="1">Membrane</location>
    </subcellularLocation>
</comment>
<evidence type="ECO:0000313" key="8">
    <source>
        <dbReference type="EMBL" id="SFI94911.1"/>
    </source>
</evidence>
<proteinExistence type="predicted"/>
<organism evidence="8 9">
    <name type="scientific">Albimonas pacifica</name>
    <dbReference type="NCBI Taxonomy" id="1114924"/>
    <lineage>
        <taxon>Bacteria</taxon>
        <taxon>Pseudomonadati</taxon>
        <taxon>Pseudomonadota</taxon>
        <taxon>Alphaproteobacteria</taxon>
        <taxon>Rhodobacterales</taxon>
        <taxon>Paracoccaceae</taxon>
        <taxon>Albimonas</taxon>
    </lineage>
</organism>
<keyword evidence="3 6" id="KW-1133">Transmembrane helix</keyword>
<feature type="region of interest" description="Disordered" evidence="5">
    <location>
        <begin position="463"/>
        <end position="493"/>
    </location>
</feature>
<dbReference type="InterPro" id="IPR010817">
    <property type="entry name" value="HemY_N"/>
</dbReference>
<name>A0A1I3MD49_9RHOB</name>
<dbReference type="Pfam" id="PF07219">
    <property type="entry name" value="HemY_N"/>
    <property type="match status" value="1"/>
</dbReference>
<dbReference type="RefSeq" id="WP_092864290.1">
    <property type="nucleotide sequence ID" value="NZ_FOQH01000011.1"/>
</dbReference>
<dbReference type="STRING" id="1114924.SAMN05216258_11150"/>
<dbReference type="Proteomes" id="UP000199377">
    <property type="component" value="Unassembled WGS sequence"/>
</dbReference>
<dbReference type="SUPFAM" id="SSF48452">
    <property type="entry name" value="TPR-like"/>
    <property type="match status" value="1"/>
</dbReference>
<gene>
    <name evidence="8" type="ORF">SAMN05216258_11150</name>
</gene>
<reference evidence="8 9" key="1">
    <citation type="submission" date="2016-10" db="EMBL/GenBank/DDBJ databases">
        <authorList>
            <person name="de Groot N.N."/>
        </authorList>
    </citation>
    <scope>NUCLEOTIDE SEQUENCE [LARGE SCALE GENOMIC DNA]</scope>
    <source>
        <strain evidence="8 9">CGMCC 1.11030</strain>
    </source>
</reference>
<accession>A0A1I3MD49</accession>
<sequence length="493" mass="52358">MIWLLVRTGLFVALAAAIAYGIGVLLDTPGGIEIVWDGRAYFFDPLTFVGVFLGAVLALWLLWKLIGLLLACARFLSGDETAVSRFFGRSRTRRGLEALEGGMIAMAEGDPRRALAKAERAGKLLDRPELAELLAAQAARAAGQEDRAEVYFKALARTKRTQAIGVRGLLDQAMERGETAKAQKLAERAFALRPRDAGVMTRLFDLQTGAEDWGAARRTLAAEVRAGALPREVGARRDAVLALAEARVAEAAGDHARAQDAALEANRRSPALAPAAVAAARALAAQKQTGKAEKVLRQAWKLSPHPEIAGAFAALVPDETPEARRRRFKGLTAETPDHPEARMLEAELALAAEDFPGARRALGDLPTTRPTTRSLAIMAAVERGSGADDHVVRAWLAKALSAPRGEAWTCDACGHVHEAWTPVCEECRAVDSLSWKQPSGAGESSAAQQALLPVILASLEGQAAAREDIPDAAEDAVEAQAEPAPPEKGASAA</sequence>
<feature type="domain" description="HemY N-terminal" evidence="7">
    <location>
        <begin position="30"/>
        <end position="143"/>
    </location>
</feature>
<evidence type="ECO:0000256" key="4">
    <source>
        <dbReference type="ARBA" id="ARBA00023136"/>
    </source>
</evidence>
<keyword evidence="4 6" id="KW-0472">Membrane</keyword>
<dbReference type="InterPro" id="IPR016982">
    <property type="entry name" value="Mms48"/>
</dbReference>
<evidence type="ECO:0000256" key="2">
    <source>
        <dbReference type="ARBA" id="ARBA00022692"/>
    </source>
</evidence>
<keyword evidence="2 6" id="KW-0812">Transmembrane</keyword>
<evidence type="ECO:0000256" key="3">
    <source>
        <dbReference type="ARBA" id="ARBA00022989"/>
    </source>
</evidence>
<dbReference type="InterPro" id="IPR011990">
    <property type="entry name" value="TPR-like_helical_dom_sf"/>
</dbReference>
<dbReference type="Gene3D" id="1.25.40.10">
    <property type="entry name" value="Tetratricopeptide repeat domain"/>
    <property type="match status" value="1"/>
</dbReference>
<evidence type="ECO:0000256" key="1">
    <source>
        <dbReference type="ARBA" id="ARBA00004370"/>
    </source>
</evidence>
<dbReference type="GO" id="GO:0016020">
    <property type="term" value="C:membrane"/>
    <property type="evidence" value="ECO:0007669"/>
    <property type="project" value="UniProtKB-SubCell"/>
</dbReference>
<dbReference type="OrthoDB" id="9798343at2"/>